<organism evidence="1 2">
    <name type="scientific">Catharanthus roseus</name>
    <name type="common">Madagascar periwinkle</name>
    <name type="synonym">Vinca rosea</name>
    <dbReference type="NCBI Taxonomy" id="4058"/>
    <lineage>
        <taxon>Eukaryota</taxon>
        <taxon>Viridiplantae</taxon>
        <taxon>Streptophyta</taxon>
        <taxon>Embryophyta</taxon>
        <taxon>Tracheophyta</taxon>
        <taxon>Spermatophyta</taxon>
        <taxon>Magnoliopsida</taxon>
        <taxon>eudicotyledons</taxon>
        <taxon>Gunneridae</taxon>
        <taxon>Pentapetalae</taxon>
        <taxon>asterids</taxon>
        <taxon>lamiids</taxon>
        <taxon>Gentianales</taxon>
        <taxon>Apocynaceae</taxon>
        <taxon>Rauvolfioideae</taxon>
        <taxon>Vinceae</taxon>
        <taxon>Catharanthinae</taxon>
        <taxon>Catharanthus</taxon>
    </lineage>
</organism>
<name>A0ACB9ZZJ9_CATRO</name>
<evidence type="ECO:0000313" key="2">
    <source>
        <dbReference type="Proteomes" id="UP001060085"/>
    </source>
</evidence>
<gene>
    <name evidence="1" type="ORF">M9H77_30789</name>
</gene>
<reference evidence="2" key="1">
    <citation type="journal article" date="2023" name="Nat. Plants">
        <title>Single-cell RNA sequencing provides a high-resolution roadmap for understanding the multicellular compartmentation of specialized metabolism.</title>
        <authorList>
            <person name="Sun S."/>
            <person name="Shen X."/>
            <person name="Li Y."/>
            <person name="Li Y."/>
            <person name="Wang S."/>
            <person name="Li R."/>
            <person name="Zhang H."/>
            <person name="Shen G."/>
            <person name="Guo B."/>
            <person name="Wei J."/>
            <person name="Xu J."/>
            <person name="St-Pierre B."/>
            <person name="Chen S."/>
            <person name="Sun C."/>
        </authorList>
    </citation>
    <scope>NUCLEOTIDE SEQUENCE [LARGE SCALE GENOMIC DNA]</scope>
</reference>
<dbReference type="Proteomes" id="UP001060085">
    <property type="component" value="Linkage Group LG07"/>
</dbReference>
<evidence type="ECO:0000313" key="1">
    <source>
        <dbReference type="EMBL" id="KAI5653602.1"/>
    </source>
</evidence>
<keyword evidence="2" id="KW-1185">Reference proteome</keyword>
<accession>A0ACB9ZZJ9</accession>
<dbReference type="EMBL" id="CM044707">
    <property type="protein sequence ID" value="KAI5653602.1"/>
    <property type="molecule type" value="Genomic_DNA"/>
</dbReference>
<comment type="caution">
    <text evidence="1">The sequence shown here is derived from an EMBL/GenBank/DDBJ whole genome shotgun (WGS) entry which is preliminary data.</text>
</comment>
<protein>
    <submittedName>
        <fullName evidence="1">Uncharacterized protein</fullName>
    </submittedName>
</protein>
<proteinExistence type="predicted"/>
<sequence>MHKNLPSSVCPLRLVVIHANGYTVSWIADVNPCDTPIPSDYSSLGYDNAAAATARPSITRCRHWFQASRWIACSVTQDVLLFPLSWIRCRVCVGIWLQSNAVHHIAPRGARGLA</sequence>